<keyword evidence="3" id="KW-1015">Disulfide bond</keyword>
<accession>A0A814UHX0</accession>
<reference evidence="9" key="1">
    <citation type="submission" date="2021-02" db="EMBL/GenBank/DDBJ databases">
        <authorList>
            <person name="Nowell W R."/>
        </authorList>
    </citation>
    <scope>NUCLEOTIDE SEQUENCE</scope>
</reference>
<comment type="subcellular location">
    <subcellularLocation>
        <location evidence="1">Membrane</location>
    </subcellularLocation>
</comment>
<feature type="region of interest" description="Disordered" evidence="5">
    <location>
        <begin position="565"/>
        <end position="619"/>
    </location>
</feature>
<evidence type="ECO:0000313" key="9">
    <source>
        <dbReference type="EMBL" id="CAF1177209.1"/>
    </source>
</evidence>
<evidence type="ECO:0000256" key="5">
    <source>
        <dbReference type="SAM" id="MobiDB-lite"/>
    </source>
</evidence>
<feature type="signal peptide" evidence="7">
    <location>
        <begin position="1"/>
        <end position="18"/>
    </location>
</feature>
<feature type="compositionally biased region" description="Polar residues" evidence="5">
    <location>
        <begin position="605"/>
        <end position="619"/>
    </location>
</feature>
<dbReference type="GO" id="GO:0016020">
    <property type="term" value="C:membrane"/>
    <property type="evidence" value="ECO:0007669"/>
    <property type="project" value="UniProtKB-SubCell"/>
</dbReference>
<dbReference type="PROSITE" id="PS50213">
    <property type="entry name" value="FAS1"/>
    <property type="match status" value="3"/>
</dbReference>
<keyword evidence="6" id="KW-0812">Transmembrane</keyword>
<gene>
    <name evidence="9" type="ORF">XAT740_LOCUS22370</name>
</gene>
<dbReference type="Proteomes" id="UP000663828">
    <property type="component" value="Unassembled WGS sequence"/>
</dbReference>
<dbReference type="InterPro" id="IPR000782">
    <property type="entry name" value="FAS1_domain"/>
</dbReference>
<feature type="compositionally biased region" description="Low complexity" evidence="5">
    <location>
        <begin position="565"/>
        <end position="576"/>
    </location>
</feature>
<feature type="domain" description="FAS1" evidence="8">
    <location>
        <begin position="17"/>
        <end position="152"/>
    </location>
</feature>
<keyword evidence="2 6" id="KW-0472">Membrane</keyword>
<protein>
    <recommendedName>
        <fullName evidence="8">FAS1 domain-containing protein</fullName>
    </recommendedName>
</protein>
<keyword evidence="6" id="KW-1133">Transmembrane helix</keyword>
<evidence type="ECO:0000256" key="1">
    <source>
        <dbReference type="ARBA" id="ARBA00004370"/>
    </source>
</evidence>
<keyword evidence="7" id="KW-0732">Signal</keyword>
<keyword evidence="10" id="KW-1185">Reference proteome</keyword>
<organism evidence="9 10">
    <name type="scientific">Adineta ricciae</name>
    <name type="common">Rotifer</name>
    <dbReference type="NCBI Taxonomy" id="249248"/>
    <lineage>
        <taxon>Eukaryota</taxon>
        <taxon>Metazoa</taxon>
        <taxon>Spiralia</taxon>
        <taxon>Gnathifera</taxon>
        <taxon>Rotifera</taxon>
        <taxon>Eurotatoria</taxon>
        <taxon>Bdelloidea</taxon>
        <taxon>Adinetida</taxon>
        <taxon>Adinetidae</taxon>
        <taxon>Adineta</taxon>
    </lineage>
</organism>
<dbReference type="Pfam" id="PF02469">
    <property type="entry name" value="Fasciclin"/>
    <property type="match status" value="3"/>
</dbReference>
<dbReference type="PANTHER" id="PTHR24038:SF11">
    <property type="entry name" value="INTEGRIN BETA-LIKE PROTEIN E"/>
    <property type="match status" value="1"/>
</dbReference>
<dbReference type="PANTHER" id="PTHR24038">
    <property type="entry name" value="STABILIN"/>
    <property type="match status" value="1"/>
</dbReference>
<name>A0A814UHX0_ADIRI</name>
<feature type="compositionally biased region" description="Polar residues" evidence="5">
    <location>
        <begin position="577"/>
        <end position="589"/>
    </location>
</feature>
<dbReference type="AlphaFoldDB" id="A0A814UHX0"/>
<dbReference type="EMBL" id="CAJNOR010001644">
    <property type="protein sequence ID" value="CAF1177209.1"/>
    <property type="molecule type" value="Genomic_DNA"/>
</dbReference>
<feature type="chain" id="PRO_5032476473" description="FAS1 domain-containing protein" evidence="7">
    <location>
        <begin position="19"/>
        <end position="1117"/>
    </location>
</feature>
<evidence type="ECO:0000256" key="6">
    <source>
        <dbReference type="SAM" id="Phobius"/>
    </source>
</evidence>
<feature type="domain" description="FAS1" evidence="8">
    <location>
        <begin position="769"/>
        <end position="835"/>
    </location>
</feature>
<dbReference type="Gene3D" id="2.30.180.10">
    <property type="entry name" value="FAS1 domain"/>
    <property type="match status" value="3"/>
</dbReference>
<evidence type="ECO:0000256" key="7">
    <source>
        <dbReference type="SAM" id="SignalP"/>
    </source>
</evidence>
<keyword evidence="4" id="KW-0325">Glycoprotein</keyword>
<evidence type="ECO:0000256" key="3">
    <source>
        <dbReference type="ARBA" id="ARBA00023157"/>
    </source>
</evidence>
<dbReference type="InterPro" id="IPR036378">
    <property type="entry name" value="FAS1_dom_sf"/>
</dbReference>
<comment type="caution">
    <text evidence="9">The sequence shown here is derived from an EMBL/GenBank/DDBJ whole genome shotgun (WGS) entry which is preliminary data.</text>
</comment>
<evidence type="ECO:0000259" key="8">
    <source>
        <dbReference type="PROSITE" id="PS50213"/>
    </source>
</evidence>
<dbReference type="SUPFAM" id="SSF82153">
    <property type="entry name" value="FAS1 domain"/>
    <property type="match status" value="3"/>
</dbReference>
<feature type="transmembrane region" description="Helical" evidence="6">
    <location>
        <begin position="1096"/>
        <end position="1114"/>
    </location>
</feature>
<evidence type="ECO:0000313" key="10">
    <source>
        <dbReference type="Proteomes" id="UP000663828"/>
    </source>
</evidence>
<feature type="domain" description="FAS1" evidence="8">
    <location>
        <begin position="308"/>
        <end position="457"/>
    </location>
</feature>
<evidence type="ECO:0000256" key="2">
    <source>
        <dbReference type="ARBA" id="ARBA00023136"/>
    </source>
</evidence>
<sequence length="1117" mass="126457">MNLIHCFILFLLHVYCLAGPIEDLATMPDLSLFYQQIIRQQDIQMLLQGLFPQQTSGGVNDFTIFVPNNDAMVNLNRKNEDLSLLWKYHIVPGRYDEQMLFSMAQEKYNQANPQQMLGIRVQNNLPTVALPFQVYYGVGFYGGTGPQINETFDNAGYGAGGISWLTHTSFNQTNLFENSIPMNPFIVDNFNRNQHHLSGQGNAVPTHRYQFRPNMTNYFGNAFNPNVNVQSRQGPIMPNMNMYPNYQQQQQLLPTPQGYGQFPPNTGIGVLRPTINNAFVLQSRPMSRGVINVIDNILWPPERRDQAQYKTAYDALEDGQFSRLRQLAERSEYFRSELRSINQQTWFLPNDQAFASMGSSLSYLLDQTSINNTNEINEFINAHVVPLVLFPVAMDSTKQVSTFSANRWITFRKVTEPDQSFQIDVMSGRYVARILASRSEDIRFYGNGVVYPISTILTAQIRPASDELLRSYQYFINVVQQSGDLELMNLLQGASNQNIFNPQNSLNITVLIPQQMLIQQLGSGQELSMNLRRHIIPFPIYVGTRTSNIGGSSYFTQQSMFQNGQQQSFGQASFNQRQPSQIPQFQRTGPSIDKKLPRRRRRRQANLSPNTNYQQKQFPQQQMLNQPILPNHPPQMLPNQQQQMLPNQQQQMLLNQQQQMLPNQQQQMLINQQQPMLSNQQQQSNPNLYQTSSYPISATFQDGQTYPTLDPQFTLRAQVSAGTRGTVVTLVGRSANSLPFSATVINAESNLPIKNGVMHVIRGILSGMIIPLEGVLTSVQGANAFTQLLMQTGVIEQLKQTNRPYTLFIPTNAALQSMGVTKNGNLLRQFVLRHICADVLLDPMNNVLRRSAGYYNRPQNVLFKRPRQKRQDWMNSQRNGSNIMNRQGFHSPNLGQGYFQPQQQSYGGYPAASTPFGSNNQLYNSGYAMNGNAAPNSQYFPGFNGSYFGNQNSIYNTMGMSNQPFIDNTWNRTVNMPVNRQMIPPSNGRQENYFTSSNTYFGATASSGGPQSCTAMTGERIIVQSLEGPQSDGNTPSMSYQNFIVTCCGDQSVNSMVQSFNVYAPNYAVYVLGRPLISQGQTINTMYMSNYSSKRVPSSFMFIIFIISLIFNKIHQF</sequence>
<evidence type="ECO:0000256" key="4">
    <source>
        <dbReference type="ARBA" id="ARBA00023180"/>
    </source>
</evidence>
<proteinExistence type="predicted"/>